<gene>
    <name evidence="2" type="ORF">SAMN06295960_1969</name>
</gene>
<keyword evidence="2" id="KW-0489">Methyltransferase</keyword>
<evidence type="ECO:0000313" key="3">
    <source>
        <dbReference type="Proteomes" id="UP000193834"/>
    </source>
</evidence>
<accession>A0A1X7K2J7</accession>
<evidence type="ECO:0000259" key="1">
    <source>
        <dbReference type="Pfam" id="PF08241"/>
    </source>
</evidence>
<dbReference type="Gene3D" id="3.40.50.150">
    <property type="entry name" value="Vaccinia Virus protein VP39"/>
    <property type="match status" value="1"/>
</dbReference>
<evidence type="ECO:0000313" key="2">
    <source>
        <dbReference type="EMBL" id="SMG34784.1"/>
    </source>
</evidence>
<dbReference type="PANTHER" id="PTHR43591">
    <property type="entry name" value="METHYLTRANSFERASE"/>
    <property type="match status" value="1"/>
</dbReference>
<reference evidence="2 3" key="1">
    <citation type="submission" date="2017-04" db="EMBL/GenBank/DDBJ databases">
        <authorList>
            <person name="Afonso C.L."/>
            <person name="Miller P.J."/>
            <person name="Scott M.A."/>
            <person name="Spackman E."/>
            <person name="Goraichik I."/>
            <person name="Dimitrov K.M."/>
            <person name="Suarez D.L."/>
            <person name="Swayne D.E."/>
        </authorList>
    </citation>
    <scope>NUCLEOTIDE SEQUENCE [LARGE SCALE GENOMIC DNA]</scope>
    <source>
        <strain evidence="2 3">11</strain>
    </source>
</reference>
<dbReference type="SUPFAM" id="SSF53335">
    <property type="entry name" value="S-adenosyl-L-methionine-dependent methyltransferases"/>
    <property type="match status" value="1"/>
</dbReference>
<dbReference type="RefSeq" id="WP_085494200.1">
    <property type="nucleotide sequence ID" value="NZ_FXAZ01000002.1"/>
</dbReference>
<dbReference type="Pfam" id="PF08241">
    <property type="entry name" value="Methyltransf_11"/>
    <property type="match status" value="1"/>
</dbReference>
<dbReference type="CDD" id="cd02440">
    <property type="entry name" value="AdoMet_MTases"/>
    <property type="match status" value="1"/>
</dbReference>
<dbReference type="GO" id="GO:0032259">
    <property type="term" value="P:methylation"/>
    <property type="evidence" value="ECO:0007669"/>
    <property type="project" value="UniProtKB-KW"/>
</dbReference>
<dbReference type="EMBL" id="FXAZ01000002">
    <property type="protein sequence ID" value="SMG34784.1"/>
    <property type="molecule type" value="Genomic_DNA"/>
</dbReference>
<protein>
    <submittedName>
        <fullName evidence="2">Methyltransferase domain-containing protein</fullName>
    </submittedName>
</protein>
<dbReference type="InterPro" id="IPR029063">
    <property type="entry name" value="SAM-dependent_MTases_sf"/>
</dbReference>
<organism evidence="2 3">
    <name type="scientific">Paenibacillus aquistagni</name>
    <dbReference type="NCBI Taxonomy" id="1852522"/>
    <lineage>
        <taxon>Bacteria</taxon>
        <taxon>Bacillati</taxon>
        <taxon>Bacillota</taxon>
        <taxon>Bacilli</taxon>
        <taxon>Bacillales</taxon>
        <taxon>Paenibacillaceae</taxon>
        <taxon>Paenibacillus</taxon>
    </lineage>
</organism>
<dbReference type="AlphaFoldDB" id="A0A1X7K2J7"/>
<feature type="domain" description="Methyltransferase type 11" evidence="1">
    <location>
        <begin position="47"/>
        <end position="135"/>
    </location>
</feature>
<name>A0A1X7K2J7_9BACL</name>
<sequence>MKNVTNIRKYKLLSPLYDALMGNRMFRNARMKAFSLLDIKPNDRVLLVGVGTGEDIPLLPSHSEIVGIDLSPEMLNKARKKASRAVLMNMDAEALTFENEQFDVVILNLILSVVENPEKALSEAARVLAPDGSILVFDKFLDERQEPTAPRKLLNAVTSLIGTDINRRFDDIMKESSLKVEHQESSVFNGSYKIYVLKK</sequence>
<dbReference type="OrthoDB" id="323463at2"/>
<dbReference type="STRING" id="1852522.SAMN06295960_1969"/>
<keyword evidence="3" id="KW-1185">Reference proteome</keyword>
<dbReference type="Proteomes" id="UP000193834">
    <property type="component" value="Unassembled WGS sequence"/>
</dbReference>
<dbReference type="InterPro" id="IPR013216">
    <property type="entry name" value="Methyltransf_11"/>
</dbReference>
<keyword evidence="2" id="KW-0808">Transferase</keyword>
<proteinExistence type="predicted"/>
<dbReference type="GO" id="GO:0008757">
    <property type="term" value="F:S-adenosylmethionine-dependent methyltransferase activity"/>
    <property type="evidence" value="ECO:0007669"/>
    <property type="project" value="InterPro"/>
</dbReference>